<accession>A0ABW2WNE4</accession>
<name>A0ABW2WNE4_9ACTN</name>
<organism evidence="1 2">
    <name type="scientific">Streptomyces sanglieri</name>
    <dbReference type="NCBI Taxonomy" id="193460"/>
    <lineage>
        <taxon>Bacteria</taxon>
        <taxon>Bacillati</taxon>
        <taxon>Actinomycetota</taxon>
        <taxon>Actinomycetes</taxon>
        <taxon>Kitasatosporales</taxon>
        <taxon>Streptomycetaceae</taxon>
        <taxon>Streptomyces</taxon>
    </lineage>
</organism>
<evidence type="ECO:0000313" key="1">
    <source>
        <dbReference type="EMBL" id="MFD0622713.1"/>
    </source>
</evidence>
<protein>
    <submittedName>
        <fullName evidence="1">Uncharacterized protein</fullName>
    </submittedName>
</protein>
<gene>
    <name evidence="1" type="ORF">ACFQ2K_07615</name>
</gene>
<keyword evidence="2" id="KW-1185">Reference proteome</keyword>
<reference evidence="2" key="1">
    <citation type="journal article" date="2019" name="Int. J. Syst. Evol. Microbiol.">
        <title>The Global Catalogue of Microorganisms (GCM) 10K type strain sequencing project: providing services to taxonomists for standard genome sequencing and annotation.</title>
        <authorList>
            <consortium name="The Broad Institute Genomics Platform"/>
            <consortium name="The Broad Institute Genome Sequencing Center for Infectious Disease"/>
            <person name="Wu L."/>
            <person name="Ma J."/>
        </authorList>
    </citation>
    <scope>NUCLEOTIDE SEQUENCE [LARGE SCALE GENOMIC DNA]</scope>
    <source>
        <strain evidence="2">JCM 12607</strain>
    </source>
</reference>
<sequence length="96" mass="10042">MAALIKVGTDFIAPAPTSKVDDAVYAALDLEVATVVDHTPARDEDIPAAERETCRVLEDVHLLTGPARAIPRSSHAASWCISPATPKAGIGPTRNA</sequence>
<comment type="caution">
    <text evidence="1">The sequence shown here is derived from an EMBL/GenBank/DDBJ whole genome shotgun (WGS) entry which is preliminary data.</text>
</comment>
<dbReference type="Proteomes" id="UP001596915">
    <property type="component" value="Unassembled WGS sequence"/>
</dbReference>
<evidence type="ECO:0000313" key="2">
    <source>
        <dbReference type="Proteomes" id="UP001596915"/>
    </source>
</evidence>
<dbReference type="EMBL" id="JBHTGL010000008">
    <property type="protein sequence ID" value="MFD0622713.1"/>
    <property type="molecule type" value="Genomic_DNA"/>
</dbReference>
<proteinExistence type="predicted"/>